<protein>
    <submittedName>
        <fullName evidence="3">Uncharacterized protein</fullName>
    </submittedName>
</protein>
<organism evidence="3 4">
    <name type="scientific">Microseira wollei NIES-4236</name>
    <dbReference type="NCBI Taxonomy" id="2530354"/>
    <lineage>
        <taxon>Bacteria</taxon>
        <taxon>Bacillati</taxon>
        <taxon>Cyanobacteriota</taxon>
        <taxon>Cyanophyceae</taxon>
        <taxon>Oscillatoriophycideae</taxon>
        <taxon>Aerosakkonematales</taxon>
        <taxon>Aerosakkonemataceae</taxon>
        <taxon>Microseira</taxon>
    </lineage>
</organism>
<keyword evidence="1" id="KW-0812">Transmembrane</keyword>
<evidence type="ECO:0000313" key="4">
    <source>
        <dbReference type="Proteomes" id="UP001050975"/>
    </source>
</evidence>
<dbReference type="EMBL" id="BLAY01000203">
    <property type="protein sequence ID" value="GET43157.1"/>
    <property type="molecule type" value="Genomic_DNA"/>
</dbReference>
<sequence>MKRWIFTALCCLLIYPSSAFAQTTITVDAKDKPLQIKGWLNEENTLVGSIRLSAPAAVEKLTFLASDLKRQEGEGGIGRQQIAFIGEPKLQAGIPKDFQVKVTNPQLPGTYKGQIEVFLANQKPQVIPFTVLVKVRPTLIPLRGNEQVQLQLTQCNPLLDCGLARLLFPASAFLQSWDLAFDNSVDAPVKVTGAEVLLKGEQTGYQLTSNQIKVSNIPQTLAADSVVRLPLTWDSLKIPPDRYTGAVYLSLDGARDRLIIPVNLTVRIAPLMPLLVLVLGIVLGRLIKYMQEKGIPQAEALGKVKELEQQIDKINPEDRNILMPMVDNAKNLVQQMELEPATAEVEKINARLECLQQLRTIEQKLEPIKSHPQVKGDNGILKKISNMRVEIDLQQDEQAKALLEEVQKNVVTLKSSLTMMGPDKTPNFKISEVTKAVNDAAVAVGNAVQSGVEQPIKWVSGLQKLLIFISGSEFRAKATYWFARPLFSLALLVGLSTVGLRSLYVQKGGTFGADPFSDYLGLILWGLSADVASRSLSDLAGGEEKKE</sequence>
<keyword evidence="2" id="KW-0732">Signal</keyword>
<accession>A0AAV3XJR1</accession>
<keyword evidence="1" id="KW-1133">Transmembrane helix</keyword>
<proteinExistence type="predicted"/>
<keyword evidence="1" id="KW-0472">Membrane</keyword>
<feature type="transmembrane region" description="Helical" evidence="1">
    <location>
        <begin position="268"/>
        <end position="287"/>
    </location>
</feature>
<comment type="caution">
    <text evidence="3">The sequence shown here is derived from an EMBL/GenBank/DDBJ whole genome shotgun (WGS) entry which is preliminary data.</text>
</comment>
<reference evidence="3" key="1">
    <citation type="submission" date="2019-10" db="EMBL/GenBank/DDBJ databases">
        <title>Draft genome sequece of Microseira wollei NIES-4236.</title>
        <authorList>
            <person name="Yamaguchi H."/>
            <person name="Suzuki S."/>
            <person name="Kawachi M."/>
        </authorList>
    </citation>
    <scope>NUCLEOTIDE SEQUENCE</scope>
    <source>
        <strain evidence="3">NIES-4236</strain>
    </source>
</reference>
<evidence type="ECO:0000256" key="2">
    <source>
        <dbReference type="SAM" id="SignalP"/>
    </source>
</evidence>
<dbReference type="AlphaFoldDB" id="A0AAV3XJR1"/>
<name>A0AAV3XJR1_9CYAN</name>
<keyword evidence="4" id="KW-1185">Reference proteome</keyword>
<feature type="chain" id="PRO_5043741418" evidence="2">
    <location>
        <begin position="22"/>
        <end position="547"/>
    </location>
</feature>
<evidence type="ECO:0000256" key="1">
    <source>
        <dbReference type="SAM" id="Phobius"/>
    </source>
</evidence>
<dbReference type="RefSeq" id="WP_226591690.1">
    <property type="nucleotide sequence ID" value="NZ_BLAY01000203.1"/>
</dbReference>
<feature type="signal peptide" evidence="2">
    <location>
        <begin position="1"/>
        <end position="21"/>
    </location>
</feature>
<evidence type="ECO:0000313" key="3">
    <source>
        <dbReference type="EMBL" id="GET43157.1"/>
    </source>
</evidence>
<dbReference type="Proteomes" id="UP001050975">
    <property type="component" value="Unassembled WGS sequence"/>
</dbReference>
<gene>
    <name evidence="3" type="ORF">MiSe_79780</name>
</gene>
<feature type="transmembrane region" description="Helical" evidence="1">
    <location>
        <begin position="485"/>
        <end position="504"/>
    </location>
</feature>